<reference evidence="1" key="1">
    <citation type="submission" date="2019-12" db="EMBL/GenBank/DDBJ databases">
        <title>Genome sequencing and annotation of Brassica cretica.</title>
        <authorList>
            <person name="Studholme D.J."/>
            <person name="Sarris P.F."/>
        </authorList>
    </citation>
    <scope>NUCLEOTIDE SEQUENCE</scope>
    <source>
        <strain evidence="1">PFS-001/15</strain>
        <tissue evidence="1">Leaf</tissue>
    </source>
</reference>
<dbReference type="EMBL" id="QGKW02002228">
    <property type="protein sequence ID" value="KAF2536430.1"/>
    <property type="molecule type" value="Genomic_DNA"/>
</dbReference>
<name>A0A8S9FRV7_BRACR</name>
<sequence length="109" mass="11576">MAYAAPVKVEPAKTSAASKPQSIVDSYTASLEDMTAQAALDGRSTPLTRIAVANKTSPEVEMIEVETRSYTPLVPPIDQVIPETERGPLDPLLNEDILTTLQISSGGHA</sequence>
<proteinExistence type="predicted"/>
<evidence type="ECO:0000313" key="2">
    <source>
        <dbReference type="Proteomes" id="UP000712281"/>
    </source>
</evidence>
<dbReference type="AlphaFoldDB" id="A0A8S9FRV7"/>
<protein>
    <submittedName>
        <fullName evidence="1">Uncharacterized protein</fullName>
    </submittedName>
</protein>
<comment type="caution">
    <text evidence="1">The sequence shown here is derived from an EMBL/GenBank/DDBJ whole genome shotgun (WGS) entry which is preliminary data.</text>
</comment>
<organism evidence="1 2">
    <name type="scientific">Brassica cretica</name>
    <name type="common">Mustard</name>
    <dbReference type="NCBI Taxonomy" id="69181"/>
    <lineage>
        <taxon>Eukaryota</taxon>
        <taxon>Viridiplantae</taxon>
        <taxon>Streptophyta</taxon>
        <taxon>Embryophyta</taxon>
        <taxon>Tracheophyta</taxon>
        <taxon>Spermatophyta</taxon>
        <taxon>Magnoliopsida</taxon>
        <taxon>eudicotyledons</taxon>
        <taxon>Gunneridae</taxon>
        <taxon>Pentapetalae</taxon>
        <taxon>rosids</taxon>
        <taxon>malvids</taxon>
        <taxon>Brassicales</taxon>
        <taxon>Brassicaceae</taxon>
        <taxon>Brassiceae</taxon>
        <taxon>Brassica</taxon>
    </lineage>
</organism>
<gene>
    <name evidence="1" type="ORF">F2Q68_00019039</name>
</gene>
<accession>A0A8S9FRV7</accession>
<dbReference type="Proteomes" id="UP000712281">
    <property type="component" value="Unassembled WGS sequence"/>
</dbReference>
<evidence type="ECO:0000313" key="1">
    <source>
        <dbReference type="EMBL" id="KAF2536430.1"/>
    </source>
</evidence>